<organism evidence="2 3">
    <name type="scientific">Natranaeroarchaeum sulfidigenes</name>
    <dbReference type="NCBI Taxonomy" id="2784880"/>
    <lineage>
        <taxon>Archaea</taxon>
        <taxon>Methanobacteriati</taxon>
        <taxon>Methanobacteriota</taxon>
        <taxon>Stenosarchaea group</taxon>
        <taxon>Halobacteria</taxon>
        <taxon>Halobacteriales</taxon>
        <taxon>Natronoarchaeaceae</taxon>
        <taxon>Natranaeroarchaeum</taxon>
    </lineage>
</organism>
<dbReference type="EMBL" id="CP064786">
    <property type="protein sequence ID" value="QSG03889.1"/>
    <property type="molecule type" value="Genomic_DNA"/>
</dbReference>
<keyword evidence="1" id="KW-1133">Transmembrane helix</keyword>
<keyword evidence="1" id="KW-0472">Membrane</keyword>
<evidence type="ECO:0000313" key="2">
    <source>
        <dbReference type="EMBL" id="QSG03889.1"/>
    </source>
</evidence>
<feature type="transmembrane region" description="Helical" evidence="1">
    <location>
        <begin position="48"/>
        <end position="67"/>
    </location>
</feature>
<feature type="transmembrane region" description="Helical" evidence="1">
    <location>
        <begin position="103"/>
        <end position="123"/>
    </location>
</feature>
<feature type="transmembrane region" description="Helical" evidence="1">
    <location>
        <begin position="73"/>
        <end position="91"/>
    </location>
</feature>
<protein>
    <submittedName>
        <fullName evidence="2">Putative membrane protein</fullName>
    </submittedName>
</protein>
<keyword evidence="3" id="KW-1185">Reference proteome</keyword>
<gene>
    <name evidence="2" type="ORF">AArcS_2693</name>
</gene>
<proteinExistence type="predicted"/>
<keyword evidence="1" id="KW-0812">Transmembrane</keyword>
<name>A0A897MYA4_9EURY</name>
<dbReference type="InterPro" id="IPR019206">
    <property type="entry name" value="DUF2085_TM"/>
</dbReference>
<feature type="transmembrane region" description="Helical" evidence="1">
    <location>
        <begin position="129"/>
        <end position="147"/>
    </location>
</feature>
<dbReference type="Proteomes" id="UP000663586">
    <property type="component" value="Chromosome"/>
</dbReference>
<dbReference type="AlphaFoldDB" id="A0A897MYA4"/>
<dbReference type="RefSeq" id="WP_238477928.1">
    <property type="nucleotide sequence ID" value="NZ_CP064786.1"/>
</dbReference>
<dbReference type="Pfam" id="PF09858">
    <property type="entry name" value="DUF2085"/>
    <property type="match status" value="1"/>
</dbReference>
<dbReference type="GeneID" id="70686074"/>
<sequence>MKIDREEFRTGLARTWPYLLSHHTPSEQYRCYAPELLGRRVHLCARCAGIYPGIVIALVIALFVPMLAHSSTVALLIIPAFPLPALVDWTVTTFTERRGYNVVRTATGLLLGYGYGIGLYRLVVVGDMWVVAVGAGYALAAGSLVALSQTE</sequence>
<accession>A0A897MYA4</accession>
<reference evidence="2" key="1">
    <citation type="submission" date="2020-11" db="EMBL/GenBank/DDBJ databases">
        <title>Carbohydrate-dependent, anaerobic sulfur respiration: A novel catabolism in halophilic archaea.</title>
        <authorList>
            <person name="Sorokin D.Y."/>
            <person name="Messina E."/>
            <person name="Smedile F."/>
            <person name="La Cono V."/>
            <person name="Hallsworth J.E."/>
            <person name="Yakimov M.M."/>
        </authorList>
    </citation>
    <scope>NUCLEOTIDE SEQUENCE</scope>
    <source>
        <strain evidence="2">AArc-S</strain>
    </source>
</reference>
<dbReference type="KEGG" id="hara:AArcS_2693"/>
<evidence type="ECO:0000313" key="3">
    <source>
        <dbReference type="Proteomes" id="UP000663586"/>
    </source>
</evidence>
<evidence type="ECO:0000256" key="1">
    <source>
        <dbReference type="SAM" id="Phobius"/>
    </source>
</evidence>